<feature type="compositionally biased region" description="Polar residues" evidence="1">
    <location>
        <begin position="288"/>
        <end position="297"/>
    </location>
</feature>
<feature type="region of interest" description="Disordered" evidence="1">
    <location>
        <begin position="630"/>
        <end position="650"/>
    </location>
</feature>
<dbReference type="AlphaFoldDB" id="A0A553P6I8"/>
<comment type="caution">
    <text evidence="2">The sequence shown here is derived from an EMBL/GenBank/DDBJ whole genome shotgun (WGS) entry which is preliminary data.</text>
</comment>
<feature type="compositionally biased region" description="Polar residues" evidence="1">
    <location>
        <begin position="1"/>
        <end position="13"/>
    </location>
</feature>
<feature type="compositionally biased region" description="Low complexity" evidence="1">
    <location>
        <begin position="630"/>
        <end position="642"/>
    </location>
</feature>
<reference evidence="2 3" key="1">
    <citation type="journal article" date="2018" name="Nat. Ecol. Evol.">
        <title>Genomic signatures of mitonuclear coevolution across populations of Tigriopus californicus.</title>
        <authorList>
            <person name="Barreto F.S."/>
            <person name="Watson E.T."/>
            <person name="Lima T.G."/>
            <person name="Willett C.S."/>
            <person name="Edmands S."/>
            <person name="Li W."/>
            <person name="Burton R.S."/>
        </authorList>
    </citation>
    <scope>NUCLEOTIDE SEQUENCE [LARGE SCALE GENOMIC DNA]</scope>
    <source>
        <strain evidence="2 3">San Diego</strain>
    </source>
</reference>
<feature type="compositionally biased region" description="Low complexity" evidence="1">
    <location>
        <begin position="202"/>
        <end position="211"/>
    </location>
</feature>
<sequence length="783" mass="82745">MESRYRSYTNEQVVLNGDDDDEEEDEEDGEDEGQELPKYAHFPHFFFVSPHSMQRTGKHHDEGIFEDQDPSHPSDTLNNMKKRSGSRFRLLPNFMGGGGGSGGGGGASTGGSGSTTLDRSSSSSRPGPRSNAQSRKISSPSRHSSLTRSYHPNYDSDIGDSPAEGDTSLPVLLAVRKRACSDSGHETNSSHNGSPGPPPRPQASSRPSRGGIFRLFHKSATLLFQHPTTELNPNKPYKASISMSTKDLRPSSTSRYQLRAPIKGSDGQQANHHHPSSALSAKMGGFPTTRNRLQATLSASSSSSINSSVMHHHLEHDSGGSAHLSSERGGSNTPSTSSGICSSTRQPSVEPPELRRPPSSTSSSSVALSPNQAPARIHSSSSNSVISSSIEDDSNYDSGAFSRTSTPEIHPPLTSGKKSLSQIHLALAAPLSAPSLVMEACNMKRSSPSLNVMEKSENSLVDASHILACLNAASSSSIGSHLQPHSLPPASSGASGLASPTAMSPSSSSFHNHRIFPQTSKHVIHHGNGIGGHNTNSNTLSLPYYSTEIRDDVSITIGLNTKLTITQNPYGSSSVSSPSSSSLLSHLRRTRSGLPVLGTAGLNTSCLSLHPSSSKKQSPVRKPVRNTISSKNSQINNSNNNNHGEPQSSPFQISTVYVGAGRENPRPRIGRPVSRSESCVTLSNTTIIPGPASHLPEQCTVTVNGQQYTSLPQRHLPVLPADGYPTAQKGQNPPNGSKSLPPLVKMSVAPGFESGIGIRGLIGSSIDSSSSDSETQPSSLINI</sequence>
<feature type="compositionally biased region" description="Gly residues" evidence="1">
    <location>
        <begin position="95"/>
        <end position="113"/>
    </location>
</feature>
<feature type="compositionally biased region" description="Low complexity" evidence="1">
    <location>
        <begin position="764"/>
        <end position="773"/>
    </location>
</feature>
<feature type="compositionally biased region" description="Low complexity" evidence="1">
    <location>
        <begin position="114"/>
        <end position="149"/>
    </location>
</feature>
<feature type="compositionally biased region" description="Low complexity" evidence="1">
    <location>
        <begin position="488"/>
        <end position="509"/>
    </location>
</feature>
<feature type="region of interest" description="Disordered" evidence="1">
    <location>
        <begin position="764"/>
        <end position="783"/>
    </location>
</feature>
<proteinExistence type="predicted"/>
<dbReference type="EMBL" id="VCGU01000007">
    <property type="protein sequence ID" value="TRY73240.1"/>
    <property type="molecule type" value="Genomic_DNA"/>
</dbReference>
<feature type="compositionally biased region" description="Low complexity" evidence="1">
    <location>
        <begin position="298"/>
        <end position="308"/>
    </location>
</feature>
<feature type="compositionally biased region" description="Low complexity" evidence="1">
    <location>
        <begin position="379"/>
        <end position="389"/>
    </location>
</feature>
<evidence type="ECO:0000313" key="3">
    <source>
        <dbReference type="Proteomes" id="UP000318571"/>
    </source>
</evidence>
<evidence type="ECO:0000256" key="1">
    <source>
        <dbReference type="SAM" id="MobiDB-lite"/>
    </source>
</evidence>
<feature type="region of interest" description="Disordered" evidence="1">
    <location>
        <begin position="1"/>
        <end position="212"/>
    </location>
</feature>
<feature type="compositionally biased region" description="Low complexity" evidence="1">
    <location>
        <begin position="357"/>
        <end position="370"/>
    </location>
</feature>
<feature type="region of interest" description="Disordered" evidence="1">
    <location>
        <begin position="224"/>
        <end position="417"/>
    </location>
</feature>
<protein>
    <submittedName>
        <fullName evidence="2">Uncharacterized protein</fullName>
    </submittedName>
</protein>
<feature type="compositionally biased region" description="Polar residues" evidence="1">
    <location>
        <begin position="328"/>
        <end position="346"/>
    </location>
</feature>
<keyword evidence="3" id="KW-1185">Reference proteome</keyword>
<evidence type="ECO:0000313" key="2">
    <source>
        <dbReference type="EMBL" id="TRY73240.1"/>
    </source>
</evidence>
<feature type="compositionally biased region" description="Polar residues" evidence="1">
    <location>
        <begin position="241"/>
        <end position="256"/>
    </location>
</feature>
<feature type="compositionally biased region" description="Acidic residues" evidence="1">
    <location>
        <begin position="17"/>
        <end position="34"/>
    </location>
</feature>
<feature type="compositionally biased region" description="Low complexity" evidence="1">
    <location>
        <begin position="42"/>
        <end position="52"/>
    </location>
</feature>
<gene>
    <name evidence="2" type="ORF">TCAL_02567</name>
</gene>
<dbReference type="Proteomes" id="UP000318571">
    <property type="component" value="Chromosome 3"/>
</dbReference>
<accession>A0A553P6I8</accession>
<organism evidence="2 3">
    <name type="scientific">Tigriopus californicus</name>
    <name type="common">Marine copepod</name>
    <dbReference type="NCBI Taxonomy" id="6832"/>
    <lineage>
        <taxon>Eukaryota</taxon>
        <taxon>Metazoa</taxon>
        <taxon>Ecdysozoa</taxon>
        <taxon>Arthropoda</taxon>
        <taxon>Crustacea</taxon>
        <taxon>Multicrustacea</taxon>
        <taxon>Hexanauplia</taxon>
        <taxon>Copepoda</taxon>
        <taxon>Harpacticoida</taxon>
        <taxon>Harpacticidae</taxon>
        <taxon>Tigriopus</taxon>
    </lineage>
</organism>
<name>A0A553P6I8_TIGCA</name>
<feature type="compositionally biased region" description="Polar residues" evidence="1">
    <location>
        <begin position="774"/>
        <end position="783"/>
    </location>
</feature>
<feature type="region of interest" description="Disordered" evidence="1">
    <location>
        <begin position="480"/>
        <end position="510"/>
    </location>
</feature>